<comment type="caution">
    <text evidence="2">The sequence shown here is derived from an EMBL/GenBank/DDBJ whole genome shotgun (WGS) entry which is preliminary data.</text>
</comment>
<dbReference type="AlphaFoldDB" id="A0A8K0L025"/>
<feature type="compositionally biased region" description="Basic and acidic residues" evidence="1">
    <location>
        <begin position="1"/>
        <end position="12"/>
    </location>
</feature>
<feature type="compositionally biased region" description="Basic and acidic residues" evidence="1">
    <location>
        <begin position="19"/>
        <end position="37"/>
    </location>
</feature>
<protein>
    <submittedName>
        <fullName evidence="2">Uncharacterized protein</fullName>
    </submittedName>
</protein>
<feature type="compositionally biased region" description="Basic and acidic residues" evidence="1">
    <location>
        <begin position="109"/>
        <end position="121"/>
    </location>
</feature>
<organism evidence="2 3">
    <name type="scientific">Elsinoe batatas</name>
    <dbReference type="NCBI Taxonomy" id="2601811"/>
    <lineage>
        <taxon>Eukaryota</taxon>
        <taxon>Fungi</taxon>
        <taxon>Dikarya</taxon>
        <taxon>Ascomycota</taxon>
        <taxon>Pezizomycotina</taxon>
        <taxon>Dothideomycetes</taxon>
        <taxon>Dothideomycetidae</taxon>
        <taxon>Myriangiales</taxon>
        <taxon>Elsinoaceae</taxon>
        <taxon>Elsinoe</taxon>
    </lineage>
</organism>
<dbReference type="EMBL" id="JAESVG020000007">
    <property type="protein sequence ID" value="KAG8625743.1"/>
    <property type="molecule type" value="Genomic_DNA"/>
</dbReference>
<dbReference type="Proteomes" id="UP000809789">
    <property type="component" value="Unassembled WGS sequence"/>
</dbReference>
<reference evidence="2" key="1">
    <citation type="submission" date="2021-07" db="EMBL/GenBank/DDBJ databases">
        <title>Elsinoe batatas strain:CRI-CJ2 Genome sequencing and assembly.</title>
        <authorList>
            <person name="Huang L."/>
        </authorList>
    </citation>
    <scope>NUCLEOTIDE SEQUENCE</scope>
    <source>
        <strain evidence="2">CRI-CJ2</strain>
    </source>
</reference>
<evidence type="ECO:0000313" key="3">
    <source>
        <dbReference type="Proteomes" id="UP000809789"/>
    </source>
</evidence>
<evidence type="ECO:0000313" key="2">
    <source>
        <dbReference type="EMBL" id="KAG8625743.1"/>
    </source>
</evidence>
<feature type="region of interest" description="Disordered" evidence="1">
    <location>
        <begin position="1"/>
        <end position="121"/>
    </location>
</feature>
<sequence length="121" mass="13527">MAKRFTHQDAREAASAAERAARIRQETEESRARREAVLMDTDSDDDYKVPDIRGNATPAREQKKGRSDVPAPVANHPQQTVRQRRDNPGPGLFSDPSAPARPPRNSSRRASDQNKELPTEL</sequence>
<gene>
    <name evidence="2" type="ORF">KVT40_006144</name>
</gene>
<proteinExistence type="predicted"/>
<name>A0A8K0L025_9PEZI</name>
<keyword evidence="3" id="KW-1185">Reference proteome</keyword>
<evidence type="ECO:0000256" key="1">
    <source>
        <dbReference type="SAM" id="MobiDB-lite"/>
    </source>
</evidence>
<accession>A0A8K0L025</accession>